<organism evidence="5 6">
    <name type="scientific">Gilvimarinus japonicus</name>
    <dbReference type="NCBI Taxonomy" id="1796469"/>
    <lineage>
        <taxon>Bacteria</taxon>
        <taxon>Pseudomonadati</taxon>
        <taxon>Pseudomonadota</taxon>
        <taxon>Gammaproteobacteria</taxon>
        <taxon>Cellvibrionales</taxon>
        <taxon>Cellvibrionaceae</taxon>
        <taxon>Gilvimarinus</taxon>
    </lineage>
</organism>
<dbReference type="Gene3D" id="1.50.10.10">
    <property type="match status" value="1"/>
</dbReference>
<evidence type="ECO:0000313" key="5">
    <source>
        <dbReference type="EMBL" id="MFC3155836.1"/>
    </source>
</evidence>
<keyword evidence="6" id="KW-1185">Reference proteome</keyword>
<evidence type="ECO:0000256" key="2">
    <source>
        <dbReference type="ARBA" id="ARBA00008558"/>
    </source>
</evidence>
<comment type="function">
    <text evidence="4">Catalyzes the reversible epimerization of cellobiose to 4-O-beta-D-glucopyranosyl-D-mannose (Glc-Man).</text>
</comment>
<evidence type="ECO:0000256" key="4">
    <source>
        <dbReference type="HAMAP-Rule" id="MF_00929"/>
    </source>
</evidence>
<evidence type="ECO:0000313" key="6">
    <source>
        <dbReference type="Proteomes" id="UP001595548"/>
    </source>
</evidence>
<evidence type="ECO:0000256" key="1">
    <source>
        <dbReference type="ARBA" id="ARBA00001470"/>
    </source>
</evidence>
<keyword evidence="3 4" id="KW-0413">Isomerase</keyword>
<dbReference type="EMBL" id="JBHRTL010000007">
    <property type="protein sequence ID" value="MFC3155836.1"/>
    <property type="molecule type" value="Genomic_DNA"/>
</dbReference>
<dbReference type="InterPro" id="IPR010819">
    <property type="entry name" value="AGE/CE"/>
</dbReference>
<dbReference type="RefSeq" id="WP_339617096.1">
    <property type="nucleotide sequence ID" value="NZ_AP031500.1"/>
</dbReference>
<name>A0ABV7HSS4_9GAMM</name>
<dbReference type="Pfam" id="PF07221">
    <property type="entry name" value="GlcNAc_2-epim"/>
    <property type="match status" value="1"/>
</dbReference>
<accession>A0ABV7HSS4</accession>
<dbReference type="InterPro" id="IPR028584">
    <property type="entry name" value="Cellobiose_2_epim"/>
</dbReference>
<dbReference type="Proteomes" id="UP001595548">
    <property type="component" value="Unassembled WGS sequence"/>
</dbReference>
<dbReference type="InterPro" id="IPR008928">
    <property type="entry name" value="6-hairpin_glycosidase_sf"/>
</dbReference>
<dbReference type="SUPFAM" id="SSF48208">
    <property type="entry name" value="Six-hairpin glycosidases"/>
    <property type="match status" value="1"/>
</dbReference>
<comment type="similarity">
    <text evidence="4">Belongs to the cellobiose 2-epimerase family.</text>
</comment>
<dbReference type="InterPro" id="IPR012341">
    <property type="entry name" value="6hp_glycosidase-like_sf"/>
</dbReference>
<comment type="catalytic activity">
    <reaction evidence="1 4">
        <text>D-cellobiose = beta-D-glucosyl-(1-&gt;4)-D-mannopyranose</text>
        <dbReference type="Rhea" id="RHEA:23384"/>
        <dbReference type="ChEBI" id="CHEBI:17057"/>
        <dbReference type="ChEBI" id="CHEBI:47931"/>
        <dbReference type="EC" id="5.1.3.11"/>
    </reaction>
</comment>
<evidence type="ECO:0000256" key="3">
    <source>
        <dbReference type="ARBA" id="ARBA00023235"/>
    </source>
</evidence>
<proteinExistence type="inferred from homology"/>
<comment type="caution">
    <text evidence="5">The sequence shown here is derived from an EMBL/GenBank/DDBJ whole genome shotgun (WGS) entry which is preliminary data.</text>
</comment>
<dbReference type="HAMAP" id="MF_00929">
    <property type="entry name" value="Cellobiose_2_epim"/>
    <property type="match status" value="1"/>
</dbReference>
<reference evidence="6" key="1">
    <citation type="journal article" date="2019" name="Int. J. Syst. Evol. Microbiol.">
        <title>The Global Catalogue of Microorganisms (GCM) 10K type strain sequencing project: providing services to taxonomists for standard genome sequencing and annotation.</title>
        <authorList>
            <consortium name="The Broad Institute Genomics Platform"/>
            <consortium name="The Broad Institute Genome Sequencing Center for Infectious Disease"/>
            <person name="Wu L."/>
            <person name="Ma J."/>
        </authorList>
    </citation>
    <scope>NUCLEOTIDE SEQUENCE [LARGE SCALE GENOMIC DNA]</scope>
    <source>
        <strain evidence="6">KCTC 52141</strain>
    </source>
</reference>
<dbReference type="PANTHER" id="PTHR15108">
    <property type="entry name" value="N-ACYLGLUCOSAMINE-2-EPIMERASE"/>
    <property type="match status" value="1"/>
</dbReference>
<comment type="similarity">
    <text evidence="2">Belongs to the N-acylglucosamine 2-epimerase family.</text>
</comment>
<sequence>MSQSVGMPPMMKEPAAPNGVAAALPTAETFTKQLHCIAEWWLSYAQDQAHGGFYGEVGDNNVARVDAEKGIVLNTRILWFFSEAAVFTGNADYRAAAERSYHYLRDYFFDSKHGGFFWSLSPSGDVEQSKKQVYAQAFAVYALAAYYELSQDADALAMALECFDLIEANCVDRDGEGYYEAYTREWGKIDDVRLSEKDLNYPKTMNTHLHVLEAYTKLYQVHKADKVAQALAYGIDLFDKYMIDHDNYHLRMFLSDDWQDHSPGLTYGHDIECSWLLYKALDTLGDAERNARLVPVVIELAKTCQREAIRERGDVVDAYDRASNSYHSERIWWVQAEALVGFLVAYKLSDDKSFLTTANNLWTFIDTYQIDHNKGEWRWHSTLDVPDGSRDYKAGFWKGPYHNGRAMIEAAKLLGV</sequence>
<gene>
    <name evidence="5" type="ORF">ACFOEB_11545</name>
</gene>
<dbReference type="EC" id="5.1.3.11" evidence="4"/>
<protein>
    <recommendedName>
        <fullName evidence="4">Cellobiose 2-epimerase</fullName>
        <shortName evidence="4">CE</shortName>
        <ecNumber evidence="4">5.1.3.11</ecNumber>
    </recommendedName>
</protein>